<proteinExistence type="predicted"/>
<keyword evidence="2" id="KW-1185">Reference proteome</keyword>
<protein>
    <recommendedName>
        <fullName evidence="3">Pyrroloquinoline quinone biosynthesis protein PqqD</fullName>
    </recommendedName>
</protein>
<name>A0A101T4H3_9ACTN</name>
<evidence type="ECO:0000313" key="1">
    <source>
        <dbReference type="EMBL" id="KUN85536.1"/>
    </source>
</evidence>
<gene>
    <name evidence="1" type="ORF">AQJ66_13590</name>
</gene>
<dbReference type="EMBL" id="LMWX01000019">
    <property type="protein sequence ID" value="KUN85536.1"/>
    <property type="molecule type" value="Genomic_DNA"/>
</dbReference>
<sequence>MTSIGALPRFTSRQEGDGFVILVQHSSRYLYANASAHELLDRLRSGAPADEVVSAVATRYARDDDQARLLLAELVDVVNGRLERAGAAAGPAPSIRPLSDLLGESADRCETFGMPL</sequence>
<organism evidence="1 2">
    <name type="scientific">Streptomyces bungoensis</name>
    <dbReference type="NCBI Taxonomy" id="285568"/>
    <lineage>
        <taxon>Bacteria</taxon>
        <taxon>Bacillati</taxon>
        <taxon>Actinomycetota</taxon>
        <taxon>Actinomycetes</taxon>
        <taxon>Kitasatosporales</taxon>
        <taxon>Streptomycetaceae</taxon>
        <taxon>Streptomyces</taxon>
    </lineage>
</organism>
<dbReference type="AlphaFoldDB" id="A0A101T4H3"/>
<dbReference type="Proteomes" id="UP000053024">
    <property type="component" value="Unassembled WGS sequence"/>
</dbReference>
<evidence type="ECO:0000313" key="2">
    <source>
        <dbReference type="Proteomes" id="UP000053024"/>
    </source>
</evidence>
<dbReference type="RefSeq" id="WP_061920617.1">
    <property type="nucleotide sequence ID" value="NZ_KQ948855.1"/>
</dbReference>
<dbReference type="STRING" id="285568.AQJ66_13590"/>
<reference evidence="1 2" key="1">
    <citation type="submission" date="2015-10" db="EMBL/GenBank/DDBJ databases">
        <title>Draft genome sequence of Streptomyces bungoensis DSM 41781, type strain for the species Streptomyces bungoensis.</title>
        <authorList>
            <person name="Ruckert C."/>
            <person name="Winkler A."/>
            <person name="Kalinowski J."/>
            <person name="Kampfer P."/>
            <person name="Glaeser S."/>
        </authorList>
    </citation>
    <scope>NUCLEOTIDE SEQUENCE [LARGE SCALE GENOMIC DNA]</scope>
    <source>
        <strain evidence="1 2">DSM 41781</strain>
    </source>
</reference>
<comment type="caution">
    <text evidence="1">The sequence shown here is derived from an EMBL/GenBank/DDBJ whole genome shotgun (WGS) entry which is preliminary data.</text>
</comment>
<accession>A0A101T4H3</accession>
<evidence type="ECO:0008006" key="3">
    <source>
        <dbReference type="Google" id="ProtNLM"/>
    </source>
</evidence>